<sequence length="121" mass="13950">MNRNKPIVMRREGVPAAVKAPMERRLPVVPDFVHSRILAFTAENSHGVGVRKDRHGFTLFREDTGDPVARLRPQGEHQFAVLYWSRFGQRWRTIGDFGDMILRLDDALDFIAVDPMGCFWL</sequence>
<dbReference type="OrthoDB" id="284218at2"/>
<reference evidence="2" key="1">
    <citation type="submission" date="2016-12" db="EMBL/GenBank/DDBJ databases">
        <title>Comparative genomics of four Isosphaeraceae planctomycetes: a common pool of plasmids and glycoside hydrolase genes.</title>
        <authorList>
            <person name="Ivanova A."/>
        </authorList>
    </citation>
    <scope>NUCLEOTIDE SEQUENCE [LARGE SCALE GENOMIC DNA]</scope>
    <source>
        <strain evidence="2">PX4</strain>
    </source>
</reference>
<organism evidence="1 2">
    <name type="scientific">Paludisphaera borealis</name>
    <dbReference type="NCBI Taxonomy" id="1387353"/>
    <lineage>
        <taxon>Bacteria</taxon>
        <taxon>Pseudomonadati</taxon>
        <taxon>Planctomycetota</taxon>
        <taxon>Planctomycetia</taxon>
        <taxon>Isosphaerales</taxon>
        <taxon>Isosphaeraceae</taxon>
        <taxon>Paludisphaera</taxon>
    </lineage>
</organism>
<dbReference type="EMBL" id="CP019082">
    <property type="protein sequence ID" value="APW63168.1"/>
    <property type="molecule type" value="Genomic_DNA"/>
</dbReference>
<dbReference type="InterPro" id="IPR021388">
    <property type="entry name" value="DUF3024"/>
</dbReference>
<dbReference type="Proteomes" id="UP000186309">
    <property type="component" value="Chromosome"/>
</dbReference>
<proteinExistence type="predicted"/>
<keyword evidence="2" id="KW-1185">Reference proteome</keyword>
<gene>
    <name evidence="1" type="ORF">BSF38_04729</name>
</gene>
<dbReference type="Pfam" id="PF11225">
    <property type="entry name" value="DUF3024"/>
    <property type="match status" value="1"/>
</dbReference>
<evidence type="ECO:0000313" key="1">
    <source>
        <dbReference type="EMBL" id="APW63168.1"/>
    </source>
</evidence>
<name>A0A1U7CW98_9BACT</name>
<dbReference type="AlphaFoldDB" id="A0A1U7CW98"/>
<dbReference type="RefSeq" id="WP_083713340.1">
    <property type="nucleotide sequence ID" value="NZ_CP019082.1"/>
</dbReference>
<accession>A0A1U7CW98</accession>
<protein>
    <submittedName>
        <fullName evidence="1">Uncharacterized protein</fullName>
    </submittedName>
</protein>
<dbReference type="KEGG" id="pbor:BSF38_04729"/>
<evidence type="ECO:0000313" key="2">
    <source>
        <dbReference type="Proteomes" id="UP000186309"/>
    </source>
</evidence>